<evidence type="ECO:0000256" key="5">
    <source>
        <dbReference type="SAM" id="Phobius"/>
    </source>
</evidence>
<reference evidence="7 8" key="1">
    <citation type="submission" date="2021-03" db="EMBL/GenBank/DDBJ databases">
        <title>Paenibacillus artemisicola MWE-103 whole genome sequence.</title>
        <authorList>
            <person name="Ham Y.J."/>
        </authorList>
    </citation>
    <scope>NUCLEOTIDE SEQUENCE [LARGE SCALE GENOMIC DNA]</scope>
    <source>
        <strain evidence="7 8">MWE-103</strain>
    </source>
</reference>
<sequence>MALSLWVGSLVLFFVIDVRRVPERPHGPLSYVGSKYLALASVSVCQSLVSVLVLHTGLGIPTVVPPIAMYAVAVGLVFTAILFMLIAMLGSDTGRFVAVLILMLQLTSSSGSYPVGLEPGFFRFIHPYLPMTYVVEGLRQLISIGEGTAIVRTAAVLAAFGIGAILLLYAVKRRRIMAEIKLAEGAA</sequence>
<organism evidence="7 8">
    <name type="scientific">Paenibacillus artemisiicola</name>
    <dbReference type="NCBI Taxonomy" id="1172618"/>
    <lineage>
        <taxon>Bacteria</taxon>
        <taxon>Bacillati</taxon>
        <taxon>Bacillota</taxon>
        <taxon>Bacilli</taxon>
        <taxon>Bacillales</taxon>
        <taxon>Paenibacillaceae</taxon>
        <taxon>Paenibacillus</taxon>
    </lineage>
</organism>
<dbReference type="InterPro" id="IPR051328">
    <property type="entry name" value="T7SS_ABC-Transporter"/>
</dbReference>
<feature type="transmembrane region" description="Helical" evidence="5">
    <location>
        <begin position="67"/>
        <end position="90"/>
    </location>
</feature>
<comment type="subcellular location">
    <subcellularLocation>
        <location evidence="1">Membrane</location>
        <topology evidence="1">Multi-pass membrane protein</topology>
    </subcellularLocation>
</comment>
<evidence type="ECO:0000256" key="1">
    <source>
        <dbReference type="ARBA" id="ARBA00004141"/>
    </source>
</evidence>
<feature type="transmembrane region" description="Helical" evidence="5">
    <location>
        <begin position="149"/>
        <end position="171"/>
    </location>
</feature>
<gene>
    <name evidence="7" type="ORF">I8J29_24735</name>
</gene>
<dbReference type="Proteomes" id="UP000670947">
    <property type="component" value="Unassembled WGS sequence"/>
</dbReference>
<keyword evidence="2 5" id="KW-0812">Transmembrane</keyword>
<evidence type="ECO:0000256" key="2">
    <source>
        <dbReference type="ARBA" id="ARBA00022692"/>
    </source>
</evidence>
<accession>A0ABS3WGH6</accession>
<evidence type="ECO:0000313" key="7">
    <source>
        <dbReference type="EMBL" id="MBO7747397.1"/>
    </source>
</evidence>
<evidence type="ECO:0000259" key="6">
    <source>
        <dbReference type="Pfam" id="PF12698"/>
    </source>
</evidence>
<keyword evidence="8" id="KW-1185">Reference proteome</keyword>
<comment type="caution">
    <text evidence="7">The sequence shown here is derived from an EMBL/GenBank/DDBJ whole genome shotgun (WGS) entry which is preliminary data.</text>
</comment>
<dbReference type="InterPro" id="IPR017501">
    <property type="entry name" value="Phage_infect_YhgE_C"/>
</dbReference>
<keyword evidence="4 5" id="KW-0472">Membrane</keyword>
<protein>
    <submittedName>
        <fullName evidence="7">YhgE/Pip family protein</fullName>
    </submittedName>
</protein>
<dbReference type="PANTHER" id="PTHR43077">
    <property type="entry name" value="TRANSPORT PERMEASE YVFS-RELATED"/>
    <property type="match status" value="1"/>
</dbReference>
<keyword evidence="3 5" id="KW-1133">Transmembrane helix</keyword>
<evidence type="ECO:0000256" key="3">
    <source>
        <dbReference type="ARBA" id="ARBA00022989"/>
    </source>
</evidence>
<evidence type="ECO:0000313" key="8">
    <source>
        <dbReference type="Proteomes" id="UP000670947"/>
    </source>
</evidence>
<dbReference type="Pfam" id="PF12698">
    <property type="entry name" value="ABC2_membrane_3"/>
    <property type="match status" value="1"/>
</dbReference>
<dbReference type="EMBL" id="JAGGDJ010000032">
    <property type="protein sequence ID" value="MBO7747397.1"/>
    <property type="molecule type" value="Genomic_DNA"/>
</dbReference>
<dbReference type="NCBIfam" id="TIGR03062">
    <property type="entry name" value="pip_yhgE_Cterm"/>
    <property type="match status" value="1"/>
</dbReference>
<name>A0ABS3WGH6_9BACL</name>
<dbReference type="PANTHER" id="PTHR43077:SF5">
    <property type="entry name" value="PHAGE INFECTION PROTEIN"/>
    <property type="match status" value="1"/>
</dbReference>
<evidence type="ECO:0000256" key="4">
    <source>
        <dbReference type="ARBA" id="ARBA00023136"/>
    </source>
</evidence>
<proteinExistence type="predicted"/>
<feature type="domain" description="ABC-2 type transporter transmembrane" evidence="6">
    <location>
        <begin position="27"/>
        <end position="169"/>
    </location>
</feature>
<dbReference type="InterPro" id="IPR013525">
    <property type="entry name" value="ABC2_TM"/>
</dbReference>